<reference evidence="2" key="1">
    <citation type="journal article" date="2019" name="Int. J. Syst. Evol. Microbiol.">
        <title>The Global Catalogue of Microorganisms (GCM) 10K type strain sequencing project: providing services to taxonomists for standard genome sequencing and annotation.</title>
        <authorList>
            <consortium name="The Broad Institute Genomics Platform"/>
            <consortium name="The Broad Institute Genome Sequencing Center for Infectious Disease"/>
            <person name="Wu L."/>
            <person name="Ma J."/>
        </authorList>
    </citation>
    <scope>NUCLEOTIDE SEQUENCE [LARGE SCALE GENOMIC DNA]</scope>
    <source>
        <strain evidence="2">CGMCC 4.7323</strain>
    </source>
</reference>
<dbReference type="EMBL" id="BMND01000008">
    <property type="protein sequence ID" value="GGN43282.1"/>
    <property type="molecule type" value="Genomic_DNA"/>
</dbReference>
<comment type="caution">
    <text evidence="1">The sequence shown here is derived from an EMBL/GenBank/DDBJ whole genome shotgun (WGS) entry which is preliminary data.</text>
</comment>
<dbReference type="GeneID" id="301548250"/>
<dbReference type="Gene3D" id="3.20.190.10">
    <property type="entry name" value="MutM-like, N-terminal"/>
    <property type="match status" value="1"/>
</dbReference>
<name>A0ABQ2JEG4_9ACTN</name>
<keyword evidence="2" id="KW-1185">Reference proteome</keyword>
<dbReference type="RefSeq" id="WP_189097628.1">
    <property type="nucleotide sequence ID" value="NZ_BMND01000008.1"/>
</dbReference>
<evidence type="ECO:0000313" key="2">
    <source>
        <dbReference type="Proteomes" id="UP000600080"/>
    </source>
</evidence>
<proteinExistence type="predicted"/>
<dbReference type="Proteomes" id="UP000600080">
    <property type="component" value="Unassembled WGS sequence"/>
</dbReference>
<evidence type="ECO:0000313" key="1">
    <source>
        <dbReference type="EMBL" id="GGN43282.1"/>
    </source>
</evidence>
<dbReference type="SUPFAM" id="SSF81624">
    <property type="entry name" value="N-terminal domain of MutM-like DNA repair proteins"/>
    <property type="match status" value="1"/>
</dbReference>
<sequence>MTGPLRCCSPDEPLAAHGRLVLTLDDIRSLRYRDQRKLQGVRWADALAVDRAELTDLLARRQAAGRRGAVESALMDQALGRARGARQSARRAATNW</sequence>
<accession>A0ABQ2JEG4</accession>
<protein>
    <recommendedName>
        <fullName evidence="3">DUF3263 domain-containing protein</fullName>
    </recommendedName>
</protein>
<gene>
    <name evidence="1" type="ORF">GCM10012285_24550</name>
</gene>
<dbReference type="InterPro" id="IPR035937">
    <property type="entry name" value="FPG_N"/>
</dbReference>
<organism evidence="1 2">
    <name type="scientific">Streptomyces kronopolitis</name>
    <dbReference type="NCBI Taxonomy" id="1612435"/>
    <lineage>
        <taxon>Bacteria</taxon>
        <taxon>Bacillati</taxon>
        <taxon>Actinomycetota</taxon>
        <taxon>Actinomycetes</taxon>
        <taxon>Kitasatosporales</taxon>
        <taxon>Streptomycetaceae</taxon>
        <taxon>Streptomyces</taxon>
    </lineage>
</organism>
<evidence type="ECO:0008006" key="3">
    <source>
        <dbReference type="Google" id="ProtNLM"/>
    </source>
</evidence>